<evidence type="ECO:0000256" key="4">
    <source>
        <dbReference type="SAM" id="MobiDB-lite"/>
    </source>
</evidence>
<organism evidence="6 7">
    <name type="scientific">Pythium oligandrum</name>
    <name type="common">Mycoparasitic fungus</name>
    <dbReference type="NCBI Taxonomy" id="41045"/>
    <lineage>
        <taxon>Eukaryota</taxon>
        <taxon>Sar</taxon>
        <taxon>Stramenopiles</taxon>
        <taxon>Oomycota</taxon>
        <taxon>Peronosporomycetes</taxon>
        <taxon>Pythiales</taxon>
        <taxon>Pythiaceae</taxon>
        <taxon>Pythium</taxon>
    </lineage>
</organism>
<dbReference type="PROSITE" id="PS50096">
    <property type="entry name" value="IQ"/>
    <property type="match status" value="1"/>
</dbReference>
<dbReference type="OrthoDB" id="67945at2759"/>
<proteinExistence type="predicted"/>
<gene>
    <name evidence="6" type="ORF">Poli38472_010826</name>
</gene>
<evidence type="ECO:0000256" key="3">
    <source>
        <dbReference type="ARBA" id="ARBA00022833"/>
    </source>
</evidence>
<evidence type="ECO:0000313" key="6">
    <source>
        <dbReference type="EMBL" id="TMW61763.1"/>
    </source>
</evidence>
<name>A0A8K1CFU1_PYTOL</name>
<dbReference type="PROSITE" id="PS50003">
    <property type="entry name" value="PH_DOMAIN"/>
    <property type="match status" value="1"/>
</dbReference>
<evidence type="ECO:0000259" key="5">
    <source>
        <dbReference type="PROSITE" id="PS50003"/>
    </source>
</evidence>
<keyword evidence="1" id="KW-0479">Metal-binding</keyword>
<dbReference type="InterPro" id="IPR011993">
    <property type="entry name" value="PH-like_dom_sf"/>
</dbReference>
<keyword evidence="7" id="KW-1185">Reference proteome</keyword>
<dbReference type="SMART" id="SM00233">
    <property type="entry name" value="PH"/>
    <property type="match status" value="1"/>
</dbReference>
<dbReference type="CDD" id="cd00821">
    <property type="entry name" value="PH"/>
    <property type="match status" value="1"/>
</dbReference>
<evidence type="ECO:0000313" key="7">
    <source>
        <dbReference type="Proteomes" id="UP000794436"/>
    </source>
</evidence>
<evidence type="ECO:0000256" key="2">
    <source>
        <dbReference type="ARBA" id="ARBA00022771"/>
    </source>
</evidence>
<accession>A0A8K1CFU1</accession>
<dbReference type="SUPFAM" id="SSF50729">
    <property type="entry name" value="PH domain-like"/>
    <property type="match status" value="1"/>
</dbReference>
<evidence type="ECO:0000256" key="1">
    <source>
        <dbReference type="ARBA" id="ARBA00022723"/>
    </source>
</evidence>
<dbReference type="AlphaFoldDB" id="A0A8K1CFU1"/>
<reference evidence="6" key="1">
    <citation type="submission" date="2019-03" db="EMBL/GenBank/DDBJ databases">
        <title>Long read genome sequence of the mycoparasitic Pythium oligandrum ATCC 38472 isolated from sugarbeet rhizosphere.</title>
        <authorList>
            <person name="Gaulin E."/>
        </authorList>
    </citation>
    <scope>NUCLEOTIDE SEQUENCE</scope>
    <source>
        <strain evidence="6">ATCC 38472_TT</strain>
    </source>
</reference>
<dbReference type="Proteomes" id="UP000794436">
    <property type="component" value="Unassembled WGS sequence"/>
</dbReference>
<dbReference type="GO" id="GO:0008270">
    <property type="term" value="F:zinc ion binding"/>
    <property type="evidence" value="ECO:0007669"/>
    <property type="project" value="UniProtKB-KW"/>
</dbReference>
<keyword evidence="3" id="KW-0862">Zinc</keyword>
<dbReference type="EMBL" id="SPLM01000075">
    <property type="protein sequence ID" value="TMW61763.1"/>
    <property type="molecule type" value="Genomic_DNA"/>
</dbReference>
<sequence length="639" mass="72164">MQRTSDRHAASTPILPRLYASPSASPSASARDIALLDQTRNERVLLMSRGGDVERENKSSAWIQRYHAVARQDLVQQDITAMLKHFEDLSVPARARKSMNMSTWGKQTVTSAAFAGLDDDEPLVEGAREGSVGVAAGSGVGSARLRRQATSLINQRRAKTLDREFIRQQPVVKVIPSRFLYDSTRWQQSSRCDYCQLAGGDLTCATCNVIAHARCYLAAYESQTKKTKGAFVVPTRFSWLCQHCQTSLQDEYDERSKKARSDHIANQKSVFGKVVKAYVRMTRDATIFRKKKKSIIRIQAIMRGRLARMRFHRMLRMRLKPYAIEGMTLRGLHRVLTAVVDAHTTPTGTSDELRLANGFTCNPYVYVTVVDGEDDDAQLFCYETSIRRGVLVDENEIAWSEKLFVPGVNGNVTFCFTVLSKNGPNNFVLGQAMLRLRDSELAWRTGVDVDLPISADIEIFPRTAQRQPLRLADIHTTVHLQSLRKRTPSQFATDPVFANGSSATLSFSVTIRPFSEVHSHCGYMLTKNTLDSFQTSQRWCVLADGILRIYRHYGVTLATETVDMSRTIEIKLLETTNVHREEQWIAMEHMTRLYIFQCERKAPMKQWLKKLSAAIRYGTSSPPPLTTSHDKNPTQLSVL</sequence>
<feature type="domain" description="PH" evidence="5">
    <location>
        <begin position="517"/>
        <end position="616"/>
    </location>
</feature>
<protein>
    <recommendedName>
        <fullName evidence="5">PH domain-containing protein</fullName>
    </recommendedName>
</protein>
<comment type="caution">
    <text evidence="6">The sequence shown here is derived from an EMBL/GenBank/DDBJ whole genome shotgun (WGS) entry which is preliminary data.</text>
</comment>
<dbReference type="Gene3D" id="2.30.29.30">
    <property type="entry name" value="Pleckstrin-homology domain (PH domain)/Phosphotyrosine-binding domain (PTB)"/>
    <property type="match status" value="1"/>
</dbReference>
<dbReference type="CDD" id="cd15489">
    <property type="entry name" value="PHD_SF"/>
    <property type="match status" value="1"/>
</dbReference>
<feature type="region of interest" description="Disordered" evidence="4">
    <location>
        <begin position="1"/>
        <end position="25"/>
    </location>
</feature>
<dbReference type="SMART" id="SM00249">
    <property type="entry name" value="PHD"/>
    <property type="match status" value="1"/>
</dbReference>
<dbReference type="InterPro" id="IPR001849">
    <property type="entry name" value="PH_domain"/>
</dbReference>
<dbReference type="InterPro" id="IPR001965">
    <property type="entry name" value="Znf_PHD"/>
</dbReference>
<keyword evidence="2" id="KW-0863">Zinc-finger</keyword>